<dbReference type="InterPro" id="IPR042098">
    <property type="entry name" value="TauD-like_sf"/>
</dbReference>
<dbReference type="OrthoDB" id="2986723at2"/>
<evidence type="ECO:0000256" key="4">
    <source>
        <dbReference type="ARBA" id="ARBA00023004"/>
    </source>
</evidence>
<dbReference type="Gene3D" id="3.60.130.10">
    <property type="entry name" value="Clavaminate synthase-like"/>
    <property type="match status" value="1"/>
</dbReference>
<dbReference type="GO" id="GO:0016706">
    <property type="term" value="F:2-oxoglutarate-dependent dioxygenase activity"/>
    <property type="evidence" value="ECO:0007669"/>
    <property type="project" value="UniProtKB-ARBA"/>
</dbReference>
<dbReference type="PIRSF" id="PIRSF019543">
    <property type="entry name" value="Clavaminate_syn"/>
    <property type="match status" value="1"/>
</dbReference>
<proteinExistence type="inferred from homology"/>
<evidence type="ECO:0000313" key="7">
    <source>
        <dbReference type="Proteomes" id="UP000194151"/>
    </source>
</evidence>
<dbReference type="AlphaFoldDB" id="A0A1W6YRJ3"/>
<reference evidence="6 7" key="1">
    <citation type="submission" date="2017-05" db="EMBL/GenBank/DDBJ databases">
        <title>Complete and WGS of Bordetella genogroups.</title>
        <authorList>
            <person name="Spilker T."/>
            <person name="LiPuma J."/>
        </authorList>
    </citation>
    <scope>NUCLEOTIDE SEQUENCE [LARGE SCALE GENOMIC DNA]</scope>
    <source>
        <strain evidence="6 7">AU19157</strain>
    </source>
</reference>
<evidence type="ECO:0000256" key="2">
    <source>
        <dbReference type="ARBA" id="ARBA00022723"/>
    </source>
</evidence>
<dbReference type="Proteomes" id="UP000194151">
    <property type="component" value="Chromosome"/>
</dbReference>
<dbReference type="SUPFAM" id="SSF51197">
    <property type="entry name" value="Clavaminate synthase-like"/>
    <property type="match status" value="1"/>
</dbReference>
<name>A0A1W6YRJ3_9BORD</name>
<keyword evidence="3" id="KW-0560">Oxidoreductase</keyword>
<accession>A0A1W6YRJ3</accession>
<organism evidence="6 7">
    <name type="scientific">Bordetella genomosp. 8</name>
    <dbReference type="NCBI Taxonomy" id="1416806"/>
    <lineage>
        <taxon>Bacteria</taxon>
        <taxon>Pseudomonadati</taxon>
        <taxon>Pseudomonadota</taxon>
        <taxon>Betaproteobacteria</taxon>
        <taxon>Burkholderiales</taxon>
        <taxon>Alcaligenaceae</taxon>
        <taxon>Bordetella</taxon>
    </lineage>
</organism>
<evidence type="ECO:0000256" key="3">
    <source>
        <dbReference type="ARBA" id="ARBA00023002"/>
    </source>
</evidence>
<dbReference type="EMBL" id="CP021108">
    <property type="protein sequence ID" value="ARP83631.1"/>
    <property type="molecule type" value="Genomic_DNA"/>
</dbReference>
<dbReference type="GO" id="GO:0005506">
    <property type="term" value="F:iron ion binding"/>
    <property type="evidence" value="ECO:0007669"/>
    <property type="project" value="InterPro"/>
</dbReference>
<dbReference type="KEGG" id="bgv:CAL12_24355"/>
<keyword evidence="4 5" id="KW-0408">Iron</keyword>
<feature type="binding site" evidence="5">
    <location>
        <position position="154"/>
    </location>
    <ligand>
        <name>Fe cation</name>
        <dbReference type="ChEBI" id="CHEBI:24875"/>
    </ligand>
</feature>
<dbReference type="STRING" id="1416806.CAL12_24355"/>
<dbReference type="InterPro" id="IPR014503">
    <property type="entry name" value="Clavaminate_syn-like"/>
</dbReference>
<protein>
    <recommendedName>
        <fullName evidence="8">TauD/TfdA-like domain-containing protein</fullName>
    </recommendedName>
</protein>
<keyword evidence="7" id="KW-1185">Reference proteome</keyword>
<evidence type="ECO:0000256" key="1">
    <source>
        <dbReference type="ARBA" id="ARBA00008425"/>
    </source>
</evidence>
<evidence type="ECO:0000256" key="5">
    <source>
        <dbReference type="PIRSR" id="PIRSR019543-2"/>
    </source>
</evidence>
<evidence type="ECO:0008006" key="8">
    <source>
        <dbReference type="Google" id="ProtNLM"/>
    </source>
</evidence>
<dbReference type="RefSeq" id="WP_086066959.1">
    <property type="nucleotide sequence ID" value="NZ_CP021108.1"/>
</dbReference>
<gene>
    <name evidence="6" type="ORF">CAL12_24355</name>
</gene>
<comment type="similarity">
    <text evidence="1">Belongs to the clavaminate synthase family.</text>
</comment>
<keyword evidence="2 5" id="KW-0479">Metal-binding</keyword>
<evidence type="ECO:0000313" key="6">
    <source>
        <dbReference type="EMBL" id="ARP83631.1"/>
    </source>
</evidence>
<sequence>MMELTVDFCFTPQDATALQRILTDIDVNPYADYGAFEERVDAVIRNGQVPTAFHDCCEMRRHADSYENPYVVLRNCPIDAELPYLDFDNPVHDKRERKGTHVAEAFLLLYAKLMGQEPIGYANVNDGDIFQDIHPQKSLAQSQSQKAMKPIYFHKDLANHFVRPDWVNILGLRASPRNQIYTCYVRNKDLLPFLGADLCADLRQHEFHTPYDDLTLHNSKVRLGEADVHPVLGGATATDLRFFENRTRGLTQRASRAVEMLISALHKLKKRVQILPGDLVGAANNDCLHSKDVGLVLDPEALRNRWLMKTVNVRSLAQHAQYFSDDRPRVVNG</sequence>